<accession>A0A3B3R4K7</accession>
<protein>
    <submittedName>
        <fullName evidence="3">Si:ch211-15d5.11</fullName>
    </submittedName>
</protein>
<dbReference type="SMART" id="SM00584">
    <property type="entry name" value="TLDc"/>
    <property type="match status" value="1"/>
</dbReference>
<dbReference type="GO" id="GO:0006357">
    <property type="term" value="P:regulation of transcription by RNA polymerase II"/>
    <property type="evidence" value="ECO:0007669"/>
    <property type="project" value="TreeGrafter"/>
</dbReference>
<feature type="region of interest" description="Disordered" evidence="1">
    <location>
        <begin position="38"/>
        <end position="78"/>
    </location>
</feature>
<dbReference type="Ensembl" id="ENSPKIT00000037303.1">
    <property type="protein sequence ID" value="ENSPKIP00000012898.1"/>
    <property type="gene ID" value="ENSPKIG00000000503.1"/>
</dbReference>
<dbReference type="GeneTree" id="ENSGT00940000155187"/>
<feature type="compositionally biased region" description="Basic and acidic residues" evidence="1">
    <location>
        <begin position="112"/>
        <end position="121"/>
    </location>
</feature>
<dbReference type="PANTHER" id="PTHR23354:SF120">
    <property type="entry name" value="OXIDATION RESISTANCE PROTEIN 1-LIKE ISOFORM X1"/>
    <property type="match status" value="1"/>
</dbReference>
<dbReference type="InterPro" id="IPR006571">
    <property type="entry name" value="TLDc_dom"/>
</dbReference>
<organism evidence="3 4">
    <name type="scientific">Paramormyrops kingsleyae</name>
    <dbReference type="NCBI Taxonomy" id="1676925"/>
    <lineage>
        <taxon>Eukaryota</taxon>
        <taxon>Metazoa</taxon>
        <taxon>Chordata</taxon>
        <taxon>Craniata</taxon>
        <taxon>Vertebrata</taxon>
        <taxon>Euteleostomi</taxon>
        <taxon>Actinopterygii</taxon>
        <taxon>Neopterygii</taxon>
        <taxon>Teleostei</taxon>
        <taxon>Osteoglossocephala</taxon>
        <taxon>Osteoglossomorpha</taxon>
        <taxon>Osteoglossiformes</taxon>
        <taxon>Mormyridae</taxon>
        <taxon>Paramormyrops</taxon>
    </lineage>
</organism>
<dbReference type="PANTHER" id="PTHR23354">
    <property type="entry name" value="NUCLEOLAR PROTEIN 7/ESTROGEN RECEPTOR COACTIVATOR-RELATED"/>
    <property type="match status" value="1"/>
</dbReference>
<dbReference type="Pfam" id="PF07534">
    <property type="entry name" value="TLD"/>
    <property type="match status" value="1"/>
</dbReference>
<dbReference type="Ensembl" id="ENSPKIT00000037258.1">
    <property type="protein sequence ID" value="ENSPKIP00000012855.1"/>
    <property type="gene ID" value="ENSPKIG00000000503.1"/>
</dbReference>
<feature type="compositionally biased region" description="Basic and acidic residues" evidence="1">
    <location>
        <begin position="337"/>
        <end position="348"/>
    </location>
</feature>
<feature type="region of interest" description="Disordered" evidence="1">
    <location>
        <begin position="1"/>
        <end position="25"/>
    </location>
</feature>
<evidence type="ECO:0000259" key="2">
    <source>
        <dbReference type="PROSITE" id="PS51886"/>
    </source>
</evidence>
<name>A0A3B3R4K7_9TELE</name>
<feature type="compositionally biased region" description="Polar residues" evidence="1">
    <location>
        <begin position="1"/>
        <end position="21"/>
    </location>
</feature>
<feature type="region of interest" description="Disordered" evidence="1">
    <location>
        <begin position="268"/>
        <end position="303"/>
    </location>
</feature>
<proteinExistence type="predicted"/>
<feature type="domain" description="TLDc" evidence="2">
    <location>
        <begin position="537"/>
        <end position="734"/>
    </location>
</feature>
<evidence type="ECO:0000313" key="3">
    <source>
        <dbReference type="Ensembl" id="ENSPKIP00000012855.1"/>
    </source>
</evidence>
<dbReference type="GO" id="GO:0006979">
    <property type="term" value="P:response to oxidative stress"/>
    <property type="evidence" value="ECO:0007669"/>
    <property type="project" value="TreeGrafter"/>
</dbReference>
<feature type="compositionally biased region" description="Basic residues" evidence="1">
    <location>
        <begin position="273"/>
        <end position="284"/>
    </location>
</feature>
<evidence type="ECO:0000256" key="1">
    <source>
        <dbReference type="SAM" id="MobiDB-lite"/>
    </source>
</evidence>
<dbReference type="PROSITE" id="PS51886">
    <property type="entry name" value="TLDC"/>
    <property type="match status" value="1"/>
</dbReference>
<reference evidence="3" key="1">
    <citation type="submission" date="2025-05" db="UniProtKB">
        <authorList>
            <consortium name="Ensembl"/>
        </authorList>
    </citation>
    <scope>IDENTIFICATION</scope>
</reference>
<evidence type="ECO:0000313" key="4">
    <source>
        <dbReference type="Proteomes" id="UP000261540"/>
    </source>
</evidence>
<dbReference type="GO" id="GO:0005634">
    <property type="term" value="C:nucleus"/>
    <property type="evidence" value="ECO:0007669"/>
    <property type="project" value="TreeGrafter"/>
</dbReference>
<dbReference type="Proteomes" id="UP000261540">
    <property type="component" value="Unplaced"/>
</dbReference>
<dbReference type="AlphaFoldDB" id="A0A3B3R4K7"/>
<feature type="region of interest" description="Disordered" evidence="1">
    <location>
        <begin position="106"/>
        <end position="152"/>
    </location>
</feature>
<feature type="compositionally biased region" description="Low complexity" evidence="1">
    <location>
        <begin position="128"/>
        <end position="139"/>
    </location>
</feature>
<keyword evidence="4" id="KW-1185">Reference proteome</keyword>
<feature type="region of interest" description="Disordered" evidence="1">
    <location>
        <begin position="320"/>
        <end position="348"/>
    </location>
</feature>
<feature type="compositionally biased region" description="Basic and acidic residues" evidence="1">
    <location>
        <begin position="292"/>
        <end position="303"/>
    </location>
</feature>
<sequence>MDSFLNTSAPPSCPSTRTMDQGTPEKARTSYFSNVKTRLGSSLPTDTPPVDLIVSPPGPPRATGRALARPQQPQVRHHVPHIRNPQLRQYYLREASWDSDTANTALAASGDPAERKAEDSTGSRAPETEAPPTAAADGTPPTPTAPTMSAAGLPSPLLDADYDKLLDVEAVSMPDGRLCLLALPPECSVGGGSATAPYLKLCCRYITDRKGVVSGVLLVTANKIFFDPYKSHPLVLEHGWEEYLLSCSVDSLVSVSFCPDISHVRFSAPTQRPKSRRKEAHLKMSRSLGKRQQGDRRGPASEQKEEMLLARASSAAQSISSASDMTCEPAPDGQGLGDKEQESHDMAEAKKQLGGTADELAVQCSGMLGTAVLSSAATFCCGGLDAGDIGDTEQGSTKQCTRKGTSGSKACGGHGDLMFVRLRFHPTQRKKRNLGPSRAPTMKDAWFTLSQESSDDLYAYLTHWRPDVCILEGGQEEEEEDEEFVLVDSREPEACQSEARAGDEWEMVCVDEGGGRTSSLTLDREPEGLADIVRQSVILGEHQVREMYSRLPPRTVGHAWQLAYSTWRHGASLRSLYRRLAGSDSPALLLIKDSQSQVFGAFLSHPLRPSETFYGTGETFLFTMQPSFQVSGLAGRAQGCPQGLPPPPGLAVAVSQGSCCCASPPFPASASAGLVPTPSSSRETWTPLPLGVGGKEVWAPCSAGGHDAHKDFSRHSGTEVGGHLLATNSHYTNY</sequence>